<evidence type="ECO:0000313" key="3">
    <source>
        <dbReference type="Proteomes" id="UP000002051"/>
    </source>
</evidence>
<proteinExistence type="predicted"/>
<reference evidence="1 3" key="1">
    <citation type="journal article" date="2011" name="Nature">
        <title>The Medicago genome provides insight into the evolution of rhizobial symbioses.</title>
        <authorList>
            <person name="Young N.D."/>
            <person name="Debelle F."/>
            <person name="Oldroyd G.E."/>
            <person name="Geurts R."/>
            <person name="Cannon S.B."/>
            <person name="Udvardi M.K."/>
            <person name="Benedito V.A."/>
            <person name="Mayer K.F."/>
            <person name="Gouzy J."/>
            <person name="Schoof H."/>
            <person name="Van de Peer Y."/>
            <person name="Proost S."/>
            <person name="Cook D.R."/>
            <person name="Meyers B.C."/>
            <person name="Spannagl M."/>
            <person name="Cheung F."/>
            <person name="De Mita S."/>
            <person name="Krishnakumar V."/>
            <person name="Gundlach H."/>
            <person name="Zhou S."/>
            <person name="Mudge J."/>
            <person name="Bharti A.K."/>
            <person name="Murray J.D."/>
            <person name="Naoumkina M.A."/>
            <person name="Rosen B."/>
            <person name="Silverstein K.A."/>
            <person name="Tang H."/>
            <person name="Rombauts S."/>
            <person name="Zhao P.X."/>
            <person name="Zhou P."/>
            <person name="Barbe V."/>
            <person name="Bardou P."/>
            <person name="Bechner M."/>
            <person name="Bellec A."/>
            <person name="Berger A."/>
            <person name="Berges H."/>
            <person name="Bidwell S."/>
            <person name="Bisseling T."/>
            <person name="Choisne N."/>
            <person name="Couloux A."/>
            <person name="Denny R."/>
            <person name="Deshpande S."/>
            <person name="Dai X."/>
            <person name="Doyle J.J."/>
            <person name="Dudez A.M."/>
            <person name="Farmer A.D."/>
            <person name="Fouteau S."/>
            <person name="Franken C."/>
            <person name="Gibelin C."/>
            <person name="Gish J."/>
            <person name="Goldstein S."/>
            <person name="Gonzalez A.J."/>
            <person name="Green P.J."/>
            <person name="Hallab A."/>
            <person name="Hartog M."/>
            <person name="Hua A."/>
            <person name="Humphray S.J."/>
            <person name="Jeong D.H."/>
            <person name="Jing Y."/>
            <person name="Jocker A."/>
            <person name="Kenton S.M."/>
            <person name="Kim D.J."/>
            <person name="Klee K."/>
            <person name="Lai H."/>
            <person name="Lang C."/>
            <person name="Lin S."/>
            <person name="Macmil S.L."/>
            <person name="Magdelenat G."/>
            <person name="Matthews L."/>
            <person name="McCorrison J."/>
            <person name="Monaghan E.L."/>
            <person name="Mun J.H."/>
            <person name="Najar F.Z."/>
            <person name="Nicholson C."/>
            <person name="Noirot C."/>
            <person name="O'Bleness M."/>
            <person name="Paule C.R."/>
            <person name="Poulain J."/>
            <person name="Prion F."/>
            <person name="Qin B."/>
            <person name="Qu C."/>
            <person name="Retzel E.F."/>
            <person name="Riddle C."/>
            <person name="Sallet E."/>
            <person name="Samain S."/>
            <person name="Samson N."/>
            <person name="Sanders I."/>
            <person name="Saurat O."/>
            <person name="Scarpelli C."/>
            <person name="Schiex T."/>
            <person name="Segurens B."/>
            <person name="Severin A.J."/>
            <person name="Sherrier D.J."/>
            <person name="Shi R."/>
            <person name="Sims S."/>
            <person name="Singer S.R."/>
            <person name="Sinharoy S."/>
            <person name="Sterck L."/>
            <person name="Viollet A."/>
            <person name="Wang B.B."/>
            <person name="Wang K."/>
            <person name="Wang M."/>
            <person name="Wang X."/>
            <person name="Warfsmann J."/>
            <person name="Weissenbach J."/>
            <person name="White D.D."/>
            <person name="White J.D."/>
            <person name="Wiley G.B."/>
            <person name="Wincker P."/>
            <person name="Xing Y."/>
            <person name="Yang L."/>
            <person name="Yao Z."/>
            <person name="Ying F."/>
            <person name="Zhai J."/>
            <person name="Zhou L."/>
            <person name="Zuber A."/>
            <person name="Denarie J."/>
            <person name="Dixon R.A."/>
            <person name="May G.D."/>
            <person name="Schwartz D.C."/>
            <person name="Rogers J."/>
            <person name="Quetier F."/>
            <person name="Town C.D."/>
            <person name="Roe B.A."/>
        </authorList>
    </citation>
    <scope>NUCLEOTIDE SEQUENCE [LARGE SCALE GENOMIC DNA]</scope>
    <source>
        <strain evidence="1">A17</strain>
        <strain evidence="2 3">cv. Jemalong A17</strain>
    </source>
</reference>
<protein>
    <submittedName>
        <fullName evidence="1 2">Uncharacterized protein</fullName>
    </submittedName>
</protein>
<dbReference type="HOGENOM" id="CLU_1557582_0_0_1"/>
<evidence type="ECO:0000313" key="1">
    <source>
        <dbReference type="EMBL" id="KEH29342.1"/>
    </source>
</evidence>
<keyword evidence="3" id="KW-1185">Reference proteome</keyword>
<dbReference type="Proteomes" id="UP000002051">
    <property type="component" value="Chromosome 4"/>
</dbReference>
<accession>A0A072UI59</accession>
<reference evidence="2" key="3">
    <citation type="submission" date="2015-04" db="UniProtKB">
        <authorList>
            <consortium name="EnsemblPlants"/>
        </authorList>
    </citation>
    <scope>IDENTIFICATION</scope>
    <source>
        <strain evidence="2">cv. Jemalong A17</strain>
    </source>
</reference>
<reference evidence="1 3" key="2">
    <citation type="journal article" date="2014" name="BMC Genomics">
        <title>An improved genome release (version Mt4.0) for the model legume Medicago truncatula.</title>
        <authorList>
            <person name="Tang H."/>
            <person name="Krishnakumar V."/>
            <person name="Bidwell S."/>
            <person name="Rosen B."/>
            <person name="Chan A."/>
            <person name="Zhou S."/>
            <person name="Gentzbittel L."/>
            <person name="Childs K.L."/>
            <person name="Yandell M."/>
            <person name="Gundlach H."/>
            <person name="Mayer K.F."/>
            <person name="Schwartz D.C."/>
            <person name="Town C.D."/>
        </authorList>
    </citation>
    <scope>GENOME REANNOTATION</scope>
    <source>
        <strain evidence="1">A17</strain>
        <strain evidence="2 3">cv. Jemalong A17</strain>
    </source>
</reference>
<name>A0A072UI59_MEDTR</name>
<gene>
    <name evidence="1" type="ordered locus">MTR_4g035690</name>
</gene>
<dbReference type="AlphaFoldDB" id="A0A072UI59"/>
<organism evidence="1 3">
    <name type="scientific">Medicago truncatula</name>
    <name type="common">Barrel medic</name>
    <name type="synonym">Medicago tribuloides</name>
    <dbReference type="NCBI Taxonomy" id="3880"/>
    <lineage>
        <taxon>Eukaryota</taxon>
        <taxon>Viridiplantae</taxon>
        <taxon>Streptophyta</taxon>
        <taxon>Embryophyta</taxon>
        <taxon>Tracheophyta</taxon>
        <taxon>Spermatophyta</taxon>
        <taxon>Magnoliopsida</taxon>
        <taxon>eudicotyledons</taxon>
        <taxon>Gunneridae</taxon>
        <taxon>Pentapetalae</taxon>
        <taxon>rosids</taxon>
        <taxon>fabids</taxon>
        <taxon>Fabales</taxon>
        <taxon>Fabaceae</taxon>
        <taxon>Papilionoideae</taxon>
        <taxon>50 kb inversion clade</taxon>
        <taxon>NPAAA clade</taxon>
        <taxon>Hologalegina</taxon>
        <taxon>IRL clade</taxon>
        <taxon>Trifolieae</taxon>
        <taxon>Medicago</taxon>
    </lineage>
</organism>
<dbReference type="EnsemblPlants" id="KEH29342">
    <property type="protein sequence ID" value="KEH29342"/>
    <property type="gene ID" value="MTR_4g035690"/>
</dbReference>
<dbReference type="EMBL" id="CM001220">
    <property type="protein sequence ID" value="KEH29342.1"/>
    <property type="molecule type" value="Genomic_DNA"/>
</dbReference>
<evidence type="ECO:0000313" key="2">
    <source>
        <dbReference type="EnsemblPlants" id="KEH29342"/>
    </source>
</evidence>
<sequence>MLTEIPTCFAGIESLFAILALDHFSRPGFSILGLGFSRAKALVYFLSKSWELTSFYGNMLYSLLSPFDALNEGTKEKAYPLLKQVPPSSSLIALAFDASTMAVPSSNTAYSSAPSMEYCSKCHFLSLLLPLVNYATKINSTVSRFTAERTRETRNYKQMQEEEGLYRAKSKG</sequence>